<dbReference type="AlphaFoldDB" id="A0A5N0E8M1"/>
<evidence type="ECO:0000256" key="3">
    <source>
        <dbReference type="ARBA" id="ARBA00022475"/>
    </source>
</evidence>
<feature type="transmembrane region" description="Helical" evidence="7">
    <location>
        <begin position="293"/>
        <end position="311"/>
    </location>
</feature>
<proteinExistence type="predicted"/>
<dbReference type="InterPro" id="IPR020846">
    <property type="entry name" value="MFS_dom"/>
</dbReference>
<dbReference type="PANTHER" id="PTHR23513:SF6">
    <property type="entry name" value="MAJOR FACILITATOR SUPERFAMILY ASSOCIATED DOMAIN-CONTAINING PROTEIN"/>
    <property type="match status" value="1"/>
</dbReference>
<dbReference type="PROSITE" id="PS50850">
    <property type="entry name" value="MFS"/>
    <property type="match status" value="1"/>
</dbReference>
<feature type="domain" description="Major facilitator superfamily (MFS) profile" evidence="8">
    <location>
        <begin position="227"/>
        <end position="428"/>
    </location>
</feature>
<protein>
    <submittedName>
        <fullName evidence="9">MFS transporter</fullName>
    </submittedName>
</protein>
<evidence type="ECO:0000256" key="6">
    <source>
        <dbReference type="ARBA" id="ARBA00023136"/>
    </source>
</evidence>
<dbReference type="SUPFAM" id="SSF103473">
    <property type="entry name" value="MFS general substrate transporter"/>
    <property type="match status" value="1"/>
</dbReference>
<keyword evidence="3" id="KW-1003">Cell membrane</keyword>
<dbReference type="PANTHER" id="PTHR23513">
    <property type="entry name" value="INTEGRAL MEMBRANE EFFLUX PROTEIN-RELATED"/>
    <property type="match status" value="1"/>
</dbReference>
<dbReference type="InterPro" id="IPR010290">
    <property type="entry name" value="TM_effector"/>
</dbReference>
<reference evidence="9 10" key="1">
    <citation type="submission" date="2019-09" db="EMBL/GenBank/DDBJ databases">
        <authorList>
            <person name="Wang X."/>
        </authorList>
    </citation>
    <scope>NUCLEOTIDE SEQUENCE [LARGE SCALE GENOMIC DNA]</scope>
    <source>
        <strain evidence="9 10">CICC 11023</strain>
    </source>
</reference>
<keyword evidence="10" id="KW-1185">Reference proteome</keyword>
<feature type="transmembrane region" description="Helical" evidence="7">
    <location>
        <begin position="57"/>
        <end position="77"/>
    </location>
</feature>
<feature type="transmembrane region" description="Helical" evidence="7">
    <location>
        <begin position="31"/>
        <end position="51"/>
    </location>
</feature>
<accession>A0A5N0E8M1</accession>
<name>A0A5N0E8M1_9NOCA</name>
<sequence length="428" mass="45088">MSLSSNRKRWFPELLRDVSFRRYWTGQTVSTFGDQISFVVIPLVAVLVTHADAAQMGYLVAAGWLPHLLFGLHAGVWADRRARRRRVMIAADLGRFVLVASVPVVYLFDGLTLAQLYAVAFSVGTLSVLFDVCNAPLFPALVAPQRYVAGNSLINGSRAMSQMAGPSVGGLLVQLLSAPVALLADALSFLVSALTLSRITPAEPPAQQAVRGQLAEGIRFIARSPIMRSALAATATVNFFTLMVVALFMLYAIDTLHLEPGSVGLVLGAGAVGGLLGALTAGRLADRIGIGPTFVLGCLVFPAPMLLIPAAHGSAPVVLILLTAAEFGSGLGMMWLDIAASSLFTAITPDPLRSRVFGAYRAVNYGVRPLGSLAGGTLATAIGLRPTLWTATIAALTAFLFLLPSPIPRLETCGDAAEEGIRARREVG</sequence>
<evidence type="ECO:0000313" key="10">
    <source>
        <dbReference type="Proteomes" id="UP000323876"/>
    </source>
</evidence>
<dbReference type="Proteomes" id="UP000323876">
    <property type="component" value="Unassembled WGS sequence"/>
</dbReference>
<dbReference type="InterPro" id="IPR036259">
    <property type="entry name" value="MFS_trans_sf"/>
</dbReference>
<feature type="transmembrane region" description="Helical" evidence="7">
    <location>
        <begin position="263"/>
        <end position="281"/>
    </location>
</feature>
<dbReference type="GO" id="GO:0022857">
    <property type="term" value="F:transmembrane transporter activity"/>
    <property type="evidence" value="ECO:0007669"/>
    <property type="project" value="InterPro"/>
</dbReference>
<evidence type="ECO:0000256" key="2">
    <source>
        <dbReference type="ARBA" id="ARBA00022448"/>
    </source>
</evidence>
<dbReference type="CDD" id="cd06173">
    <property type="entry name" value="MFS_MefA_like"/>
    <property type="match status" value="1"/>
</dbReference>
<feature type="transmembrane region" description="Helical" evidence="7">
    <location>
        <begin position="229"/>
        <end position="251"/>
    </location>
</feature>
<comment type="caution">
    <text evidence="9">The sequence shown here is derived from an EMBL/GenBank/DDBJ whole genome shotgun (WGS) entry which is preliminary data.</text>
</comment>
<evidence type="ECO:0000259" key="8">
    <source>
        <dbReference type="PROSITE" id="PS50850"/>
    </source>
</evidence>
<comment type="subcellular location">
    <subcellularLocation>
        <location evidence="1">Cell membrane</location>
        <topology evidence="1">Multi-pass membrane protein</topology>
    </subcellularLocation>
</comment>
<keyword evidence="5 7" id="KW-1133">Transmembrane helix</keyword>
<keyword evidence="2" id="KW-0813">Transport</keyword>
<keyword evidence="6 7" id="KW-0472">Membrane</keyword>
<evidence type="ECO:0000313" key="9">
    <source>
        <dbReference type="EMBL" id="KAA8885767.1"/>
    </source>
</evidence>
<dbReference type="OrthoDB" id="9815525at2"/>
<dbReference type="Gene3D" id="1.20.1250.20">
    <property type="entry name" value="MFS general substrate transporter like domains"/>
    <property type="match status" value="1"/>
</dbReference>
<keyword evidence="4 7" id="KW-0812">Transmembrane</keyword>
<dbReference type="Pfam" id="PF05977">
    <property type="entry name" value="MFS_3"/>
    <property type="match status" value="1"/>
</dbReference>
<dbReference type="EMBL" id="VXLC01000015">
    <property type="protein sequence ID" value="KAA8885767.1"/>
    <property type="molecule type" value="Genomic_DNA"/>
</dbReference>
<evidence type="ECO:0000256" key="4">
    <source>
        <dbReference type="ARBA" id="ARBA00022692"/>
    </source>
</evidence>
<evidence type="ECO:0000256" key="1">
    <source>
        <dbReference type="ARBA" id="ARBA00004651"/>
    </source>
</evidence>
<evidence type="ECO:0000256" key="7">
    <source>
        <dbReference type="SAM" id="Phobius"/>
    </source>
</evidence>
<organism evidence="9 10">
    <name type="scientific">Nocardia colli</name>
    <dbReference type="NCBI Taxonomy" id="2545717"/>
    <lineage>
        <taxon>Bacteria</taxon>
        <taxon>Bacillati</taxon>
        <taxon>Actinomycetota</taxon>
        <taxon>Actinomycetes</taxon>
        <taxon>Mycobacteriales</taxon>
        <taxon>Nocardiaceae</taxon>
        <taxon>Nocardia</taxon>
    </lineage>
</organism>
<evidence type="ECO:0000256" key="5">
    <source>
        <dbReference type="ARBA" id="ARBA00022989"/>
    </source>
</evidence>
<dbReference type="GO" id="GO:0005886">
    <property type="term" value="C:plasma membrane"/>
    <property type="evidence" value="ECO:0007669"/>
    <property type="project" value="UniProtKB-SubCell"/>
</dbReference>
<feature type="transmembrane region" description="Helical" evidence="7">
    <location>
        <begin position="89"/>
        <end position="108"/>
    </location>
</feature>
<gene>
    <name evidence="9" type="ORF">F3087_27715</name>
</gene>